<keyword evidence="7 8" id="KW-0472">Membrane</keyword>
<evidence type="ECO:0000256" key="4">
    <source>
        <dbReference type="ARBA" id="ARBA00022475"/>
    </source>
</evidence>
<keyword evidence="4" id="KW-1003">Cell membrane</keyword>
<feature type="transmembrane region" description="Helical" evidence="8">
    <location>
        <begin position="255"/>
        <end position="282"/>
    </location>
</feature>
<dbReference type="CDD" id="cd06550">
    <property type="entry name" value="TM_ABC_iron-siderophores_like"/>
    <property type="match status" value="1"/>
</dbReference>
<evidence type="ECO:0000256" key="8">
    <source>
        <dbReference type="SAM" id="Phobius"/>
    </source>
</evidence>
<sequence length="348" mass="35880">MNLTGTSSASTLALRERAYGRTLTATLLLLLTMLLLVLAHMATGPRPIAPHVLQDLIFAYDARNFDQQVLMRLRLPRLLAALQAGACLGTAGLLLQTLLRNPLGEPHILGLNAGASLAVVLATVMPLGLIATPLFRPLLAATGAGISFSLVLLLASAGRQGLTPAKLVFCGIALSTLAATLTSAILILNEETLQQMRFWLVGDTAGVSITTIATALPAAAIALILAFAVAPRLDLLGLGDSTAAALGVPVRSTRLLALVSISLFCGAAIAVVGPIGFVGLVVPPLVARLKTGRLLLAIPIAALGGAVLLIAADLAARLILLPKELPTGAMTGFVGAPVFLWLVRRVLK</sequence>
<feature type="transmembrane region" description="Helical" evidence="8">
    <location>
        <begin position="200"/>
        <end position="230"/>
    </location>
</feature>
<keyword evidence="3" id="KW-0813">Transport</keyword>
<comment type="similarity">
    <text evidence="2">Belongs to the binding-protein-dependent transport system permease family. FecCD subfamily.</text>
</comment>
<feature type="transmembrane region" description="Helical" evidence="8">
    <location>
        <begin position="78"/>
        <end position="99"/>
    </location>
</feature>
<keyword evidence="5 8" id="KW-0812">Transmembrane</keyword>
<evidence type="ECO:0000256" key="6">
    <source>
        <dbReference type="ARBA" id="ARBA00022989"/>
    </source>
</evidence>
<name>A0A1S7TSL7_9HYPH</name>
<feature type="transmembrane region" description="Helical" evidence="8">
    <location>
        <begin position="164"/>
        <end position="188"/>
    </location>
</feature>
<dbReference type="GO" id="GO:0033214">
    <property type="term" value="P:siderophore-iron import into cell"/>
    <property type="evidence" value="ECO:0007669"/>
    <property type="project" value="TreeGrafter"/>
</dbReference>
<dbReference type="EMBL" id="FCNP01000030">
    <property type="protein sequence ID" value="CVI57563.1"/>
    <property type="molecule type" value="Genomic_DNA"/>
</dbReference>
<evidence type="ECO:0000313" key="10">
    <source>
        <dbReference type="Proteomes" id="UP000192140"/>
    </source>
</evidence>
<dbReference type="InterPro" id="IPR000522">
    <property type="entry name" value="ABC_transptr_permease_BtuC"/>
</dbReference>
<gene>
    <name evidence="9" type="ORF">AGR7A_Lc10258</name>
</gene>
<organism evidence="9 10">
    <name type="scientific">Agrobacterium deltaense NCPPB 1641</name>
    <dbReference type="NCBI Taxonomy" id="1183425"/>
    <lineage>
        <taxon>Bacteria</taxon>
        <taxon>Pseudomonadati</taxon>
        <taxon>Pseudomonadota</taxon>
        <taxon>Alphaproteobacteria</taxon>
        <taxon>Hyphomicrobiales</taxon>
        <taxon>Rhizobiaceae</taxon>
        <taxon>Rhizobium/Agrobacterium group</taxon>
        <taxon>Agrobacterium</taxon>
    </lineage>
</organism>
<evidence type="ECO:0000256" key="1">
    <source>
        <dbReference type="ARBA" id="ARBA00004651"/>
    </source>
</evidence>
<dbReference type="Pfam" id="PF01032">
    <property type="entry name" value="FecCD"/>
    <property type="match status" value="1"/>
</dbReference>
<evidence type="ECO:0000256" key="5">
    <source>
        <dbReference type="ARBA" id="ARBA00022692"/>
    </source>
</evidence>
<dbReference type="RefSeq" id="WP_080853492.1">
    <property type="nucleotide sequence ID" value="NZ_LT009776.1"/>
</dbReference>
<comment type="subcellular location">
    <subcellularLocation>
        <location evidence="1">Cell membrane</location>
        <topology evidence="1">Multi-pass membrane protein</topology>
    </subcellularLocation>
</comment>
<keyword evidence="10" id="KW-1185">Reference proteome</keyword>
<dbReference type="GO" id="GO:0022857">
    <property type="term" value="F:transmembrane transporter activity"/>
    <property type="evidence" value="ECO:0007669"/>
    <property type="project" value="InterPro"/>
</dbReference>
<dbReference type="GO" id="GO:0005886">
    <property type="term" value="C:plasma membrane"/>
    <property type="evidence" value="ECO:0007669"/>
    <property type="project" value="UniProtKB-SubCell"/>
</dbReference>
<feature type="transmembrane region" description="Helical" evidence="8">
    <location>
        <begin position="138"/>
        <end position="158"/>
    </location>
</feature>
<dbReference type="PANTHER" id="PTHR30472">
    <property type="entry name" value="FERRIC ENTEROBACTIN TRANSPORT SYSTEM PERMEASE PROTEIN"/>
    <property type="match status" value="1"/>
</dbReference>
<protein>
    <submittedName>
        <fullName evidence="9">Hemin transport system</fullName>
    </submittedName>
</protein>
<evidence type="ECO:0000256" key="3">
    <source>
        <dbReference type="ARBA" id="ARBA00022448"/>
    </source>
</evidence>
<dbReference type="PANTHER" id="PTHR30472:SF1">
    <property type="entry name" value="FE(3+) DICITRATE TRANSPORT SYSTEM PERMEASE PROTEIN FECC-RELATED"/>
    <property type="match status" value="1"/>
</dbReference>
<feature type="transmembrane region" description="Helical" evidence="8">
    <location>
        <begin position="111"/>
        <end position="131"/>
    </location>
</feature>
<feature type="transmembrane region" description="Helical" evidence="8">
    <location>
        <begin position="294"/>
        <end position="319"/>
    </location>
</feature>
<reference evidence="9" key="1">
    <citation type="submission" date="2016-01" db="EMBL/GenBank/DDBJ databases">
        <authorList>
            <person name="Regsiter A."/>
            <person name="william w."/>
        </authorList>
    </citation>
    <scope>NUCLEOTIDE SEQUENCE</scope>
    <source>
        <strain evidence="9">NCPPB 1641</strain>
    </source>
</reference>
<dbReference type="InterPro" id="IPR037294">
    <property type="entry name" value="ABC_BtuC-like"/>
</dbReference>
<dbReference type="AlphaFoldDB" id="A0A1S7TSL7"/>
<dbReference type="SUPFAM" id="SSF81345">
    <property type="entry name" value="ABC transporter involved in vitamin B12 uptake, BtuC"/>
    <property type="match status" value="1"/>
</dbReference>
<comment type="caution">
    <text evidence="9">The sequence shown here is derived from an EMBL/GenBank/DDBJ whole genome shotgun (WGS) entry which is preliminary data.</text>
</comment>
<proteinExistence type="inferred from homology"/>
<evidence type="ECO:0000256" key="2">
    <source>
        <dbReference type="ARBA" id="ARBA00007935"/>
    </source>
</evidence>
<evidence type="ECO:0000256" key="7">
    <source>
        <dbReference type="ARBA" id="ARBA00023136"/>
    </source>
</evidence>
<dbReference type="Gene3D" id="1.10.3470.10">
    <property type="entry name" value="ABC transporter involved in vitamin B12 uptake, BtuC"/>
    <property type="match status" value="1"/>
</dbReference>
<feature type="transmembrane region" description="Helical" evidence="8">
    <location>
        <begin position="20"/>
        <end position="39"/>
    </location>
</feature>
<dbReference type="Proteomes" id="UP000192140">
    <property type="component" value="Unassembled WGS sequence"/>
</dbReference>
<keyword evidence="6 8" id="KW-1133">Transmembrane helix</keyword>
<accession>A0A1S7TSL7</accession>
<feature type="transmembrane region" description="Helical" evidence="8">
    <location>
        <begin position="325"/>
        <end position="343"/>
    </location>
</feature>
<evidence type="ECO:0000313" key="9">
    <source>
        <dbReference type="EMBL" id="CVI57563.1"/>
    </source>
</evidence>